<keyword evidence="2" id="KW-0732">Signal</keyword>
<keyword evidence="4" id="KW-1185">Reference proteome</keyword>
<name>A0A9P4R4J3_9PLEO</name>
<accession>A0A9P4R4J3</accession>
<evidence type="ECO:0000256" key="2">
    <source>
        <dbReference type="SAM" id="SignalP"/>
    </source>
</evidence>
<gene>
    <name evidence="3" type="ORF">EJ04DRAFT_169933</name>
</gene>
<feature type="chain" id="PRO_5040330156" description="Secreted protein" evidence="2">
    <location>
        <begin position="19"/>
        <end position="111"/>
    </location>
</feature>
<evidence type="ECO:0008006" key="5">
    <source>
        <dbReference type="Google" id="ProtNLM"/>
    </source>
</evidence>
<feature type="region of interest" description="Disordered" evidence="1">
    <location>
        <begin position="88"/>
        <end position="111"/>
    </location>
</feature>
<dbReference type="AlphaFoldDB" id="A0A9P4R4J3"/>
<organism evidence="3 4">
    <name type="scientific">Polyplosphaeria fusca</name>
    <dbReference type="NCBI Taxonomy" id="682080"/>
    <lineage>
        <taxon>Eukaryota</taxon>
        <taxon>Fungi</taxon>
        <taxon>Dikarya</taxon>
        <taxon>Ascomycota</taxon>
        <taxon>Pezizomycotina</taxon>
        <taxon>Dothideomycetes</taxon>
        <taxon>Pleosporomycetidae</taxon>
        <taxon>Pleosporales</taxon>
        <taxon>Tetraplosphaeriaceae</taxon>
        <taxon>Polyplosphaeria</taxon>
    </lineage>
</organism>
<feature type="signal peptide" evidence="2">
    <location>
        <begin position="1"/>
        <end position="18"/>
    </location>
</feature>
<comment type="caution">
    <text evidence="3">The sequence shown here is derived from an EMBL/GenBank/DDBJ whole genome shotgun (WGS) entry which is preliminary data.</text>
</comment>
<reference evidence="3" key="1">
    <citation type="journal article" date="2020" name="Stud. Mycol.">
        <title>101 Dothideomycetes genomes: a test case for predicting lifestyles and emergence of pathogens.</title>
        <authorList>
            <person name="Haridas S."/>
            <person name="Albert R."/>
            <person name="Binder M."/>
            <person name="Bloem J."/>
            <person name="Labutti K."/>
            <person name="Salamov A."/>
            <person name="Andreopoulos B."/>
            <person name="Baker S."/>
            <person name="Barry K."/>
            <person name="Bills G."/>
            <person name="Bluhm B."/>
            <person name="Cannon C."/>
            <person name="Castanera R."/>
            <person name="Culley D."/>
            <person name="Daum C."/>
            <person name="Ezra D."/>
            <person name="Gonzalez J."/>
            <person name="Henrissat B."/>
            <person name="Kuo A."/>
            <person name="Liang C."/>
            <person name="Lipzen A."/>
            <person name="Lutzoni F."/>
            <person name="Magnuson J."/>
            <person name="Mondo S."/>
            <person name="Nolan M."/>
            <person name="Ohm R."/>
            <person name="Pangilinan J."/>
            <person name="Park H.-J."/>
            <person name="Ramirez L."/>
            <person name="Alfaro M."/>
            <person name="Sun H."/>
            <person name="Tritt A."/>
            <person name="Yoshinaga Y."/>
            <person name="Zwiers L.-H."/>
            <person name="Turgeon B."/>
            <person name="Goodwin S."/>
            <person name="Spatafora J."/>
            <person name="Crous P."/>
            <person name="Grigoriev I."/>
        </authorList>
    </citation>
    <scope>NUCLEOTIDE SEQUENCE</scope>
    <source>
        <strain evidence="3">CBS 125425</strain>
    </source>
</reference>
<feature type="region of interest" description="Disordered" evidence="1">
    <location>
        <begin position="47"/>
        <end position="66"/>
    </location>
</feature>
<dbReference type="EMBL" id="ML996126">
    <property type="protein sequence ID" value="KAF2736341.1"/>
    <property type="molecule type" value="Genomic_DNA"/>
</dbReference>
<evidence type="ECO:0000313" key="4">
    <source>
        <dbReference type="Proteomes" id="UP000799444"/>
    </source>
</evidence>
<evidence type="ECO:0000313" key="3">
    <source>
        <dbReference type="EMBL" id="KAF2736341.1"/>
    </source>
</evidence>
<protein>
    <recommendedName>
        <fullName evidence="5">Secreted protein</fullName>
    </recommendedName>
</protein>
<proteinExistence type="predicted"/>
<sequence length="111" mass="12141">MSALTWLACWPCLCLVYTRLPASLLLVTVEASKRLQRACDCCCGQRDSAVQPTQAPGGSYAARRPPRPGHAHRLFLLEQSLAMADAGPVLESNKGQTRSVDQADDLNRRMT</sequence>
<evidence type="ECO:0000256" key="1">
    <source>
        <dbReference type="SAM" id="MobiDB-lite"/>
    </source>
</evidence>
<dbReference type="Proteomes" id="UP000799444">
    <property type="component" value="Unassembled WGS sequence"/>
</dbReference>